<dbReference type="InterPro" id="IPR054691">
    <property type="entry name" value="LeuA/HCS_post-cat"/>
</dbReference>
<dbReference type="PROSITE" id="PS50991">
    <property type="entry name" value="PYR_CT"/>
    <property type="match status" value="1"/>
</dbReference>
<dbReference type="InterPro" id="IPR013785">
    <property type="entry name" value="Aldolase_TIM"/>
</dbReference>
<dbReference type="EMBL" id="LWDV01000007">
    <property type="protein sequence ID" value="OCL27789.1"/>
    <property type="molecule type" value="Genomic_DNA"/>
</dbReference>
<dbReference type="Pfam" id="PF22617">
    <property type="entry name" value="HCS_D2"/>
    <property type="match status" value="1"/>
</dbReference>
<dbReference type="PANTHER" id="PTHR43538:SF1">
    <property type="entry name" value="(R)-CITRAMALATE SYNTHASE"/>
    <property type="match status" value="1"/>
</dbReference>
<dbReference type="GO" id="GO:0009097">
    <property type="term" value="P:isoleucine biosynthetic process"/>
    <property type="evidence" value="ECO:0007669"/>
    <property type="project" value="UniProtKB-UniRule"/>
</dbReference>
<dbReference type="SMART" id="SM00917">
    <property type="entry name" value="LeuA_dimer"/>
    <property type="match status" value="1"/>
</dbReference>
<comment type="catalytic activity">
    <reaction evidence="7">
        <text>pyruvate + acetyl-CoA + H2O = (3R)-citramalate + CoA + H(+)</text>
        <dbReference type="Rhea" id="RHEA:19045"/>
        <dbReference type="ChEBI" id="CHEBI:15361"/>
        <dbReference type="ChEBI" id="CHEBI:15377"/>
        <dbReference type="ChEBI" id="CHEBI:15378"/>
        <dbReference type="ChEBI" id="CHEBI:30934"/>
        <dbReference type="ChEBI" id="CHEBI:57287"/>
        <dbReference type="ChEBI" id="CHEBI:57288"/>
        <dbReference type="EC" id="2.3.3.21"/>
    </reaction>
</comment>
<dbReference type="Pfam" id="PF00682">
    <property type="entry name" value="HMGL-like"/>
    <property type="match status" value="1"/>
</dbReference>
<dbReference type="PANTHER" id="PTHR43538">
    <property type="entry name" value="ALPHA-IPM SYNTHASE/HOMOCITRATE SYNTHASE"/>
    <property type="match status" value="1"/>
</dbReference>
<reference evidence="12" key="1">
    <citation type="submission" date="2016-07" db="EMBL/GenBank/DDBJ databases">
        <authorList>
            <person name="Florea S."/>
            <person name="Webb J.S."/>
            <person name="Jaromczyk J."/>
            <person name="Schardl C.L."/>
        </authorList>
    </citation>
    <scope>NUCLEOTIDE SEQUENCE [LARGE SCALE GENOMIC DNA]</scope>
    <source>
        <strain evidence="12">Z6</strain>
    </source>
</reference>
<comment type="caution">
    <text evidence="11">The sequence shown here is derived from an EMBL/GenBank/DDBJ whole genome shotgun (WGS) entry which is preliminary data.</text>
</comment>
<dbReference type="Gene3D" id="3.30.160.270">
    <property type="match status" value="1"/>
</dbReference>
<evidence type="ECO:0000313" key="12">
    <source>
        <dbReference type="Proteomes" id="UP000093514"/>
    </source>
</evidence>
<evidence type="ECO:0000256" key="4">
    <source>
        <dbReference type="ARBA" id="ARBA00022624"/>
    </source>
</evidence>
<evidence type="ECO:0000256" key="7">
    <source>
        <dbReference type="ARBA" id="ARBA00048263"/>
    </source>
</evidence>
<dbReference type="InterPro" id="IPR002034">
    <property type="entry name" value="AIPM/Hcit_synth_CS"/>
</dbReference>
<sequence length="523" mass="57634">MVVIKIYDTTLRDGSQREGISYSTEDKLNITKKLDELGVDYIEGGWPGSNPKDIEYFNKVQDLKLENAKIAAFGSTRRANIKAEEDKNLNAILASGVKVATIFGKTWDLHVTQALKTTLEENLKMIESSVAYLKSKGLEVNFDAEHFFDGYEANPEYATKVLQAAEKGGANTLILCDTNGGTMPFRIKEIIAKVKEEVNTPLGIHAHNDTELAVANSLTAYEAGAVQIQGTINGYGERCGNANLSSIMPNLKLKYNEDFITDEQLSKITEVSRYVSEVANLNPPSHKPYVGDSAFAHKGGIHVSAILRDSKTYEHIRPELVGNKQRVLVSELSGKSNLVYKAQELGINIEEESTDLRAVLDKIKDLEHQGYHFEGAEASFELLVEKATGRYTKLFELEGVRIITEKSEDISPLSEATIKVKVNGERVHTAAEGDGPVNALDGALRKALISFYPELKDIHLIDYKVRVLEGNEGTSAKVRVLIESTDGHQTWGTVGASTNIIEASWQALVDSIEYGIKLKQSNK</sequence>
<dbReference type="Gene3D" id="1.10.238.260">
    <property type="match status" value="1"/>
</dbReference>
<protein>
    <recommendedName>
        <fullName evidence="8">Citramalate synthase</fullName>
        <ecNumber evidence="8">2.3.3.21</ecNumber>
    </recommendedName>
</protein>
<name>A0A1C0ABM9_9FIRM</name>
<evidence type="ECO:0000256" key="8">
    <source>
        <dbReference type="NCBIfam" id="TIGR00977"/>
    </source>
</evidence>
<dbReference type="InterPro" id="IPR000891">
    <property type="entry name" value="PYR_CT"/>
</dbReference>
<keyword evidence="4" id="KW-0412">Isoleucine biosynthesis</keyword>
<dbReference type="Pfam" id="PF08502">
    <property type="entry name" value="LeuA_dimer"/>
    <property type="match status" value="1"/>
</dbReference>
<dbReference type="SUPFAM" id="SSF110921">
    <property type="entry name" value="2-isopropylmalate synthase LeuA, allosteric (dimerisation) domain"/>
    <property type="match status" value="1"/>
</dbReference>
<dbReference type="Proteomes" id="UP000093514">
    <property type="component" value="Unassembled WGS sequence"/>
</dbReference>
<dbReference type="AlphaFoldDB" id="A0A1C0ABM9"/>
<dbReference type="UniPathway" id="UPA00047">
    <property type="reaction ID" value="UER00066"/>
</dbReference>
<gene>
    <name evidence="11" type="ORF">U472_04355</name>
</gene>
<evidence type="ECO:0000256" key="2">
    <source>
        <dbReference type="ARBA" id="ARBA00006154"/>
    </source>
</evidence>
<feature type="domain" description="Pyruvate carboxyltransferase" evidence="10">
    <location>
        <begin position="4"/>
        <end position="269"/>
    </location>
</feature>
<keyword evidence="6" id="KW-0100">Branched-chain amino acid biosynthesis</keyword>
<keyword evidence="3" id="KW-0028">Amino-acid biosynthesis</keyword>
<organism evidence="11 12">
    <name type="scientific">Orenia metallireducens</name>
    <dbReference type="NCBI Taxonomy" id="1413210"/>
    <lineage>
        <taxon>Bacteria</taxon>
        <taxon>Bacillati</taxon>
        <taxon>Bacillota</taxon>
        <taxon>Clostridia</taxon>
        <taxon>Halanaerobiales</taxon>
        <taxon>Halobacteroidaceae</taxon>
        <taxon>Orenia</taxon>
    </lineage>
</organism>
<dbReference type="NCBIfam" id="TIGR00977">
    <property type="entry name" value="citramal_synth"/>
    <property type="match status" value="1"/>
</dbReference>
<dbReference type="InterPro" id="IPR036230">
    <property type="entry name" value="LeuA_allosteric_dom_sf"/>
</dbReference>
<dbReference type="Gene3D" id="3.20.20.70">
    <property type="entry name" value="Aldolase class I"/>
    <property type="match status" value="1"/>
</dbReference>
<reference evidence="11 12" key="2">
    <citation type="submission" date="2016-08" db="EMBL/GenBank/DDBJ databases">
        <title>Orenia metallireducens sp. nov. strain Z6, a Novel Metal-reducing Firmicute from the Deep Subsurface.</title>
        <authorList>
            <person name="Maxim B.I."/>
            <person name="Kenneth K."/>
            <person name="Flynn T.M."/>
            <person name="Oloughlin E.J."/>
            <person name="Locke R.A."/>
            <person name="Weber J.R."/>
            <person name="Egan S.M."/>
            <person name="Mackie R.I."/>
            <person name="Cann I.K."/>
        </authorList>
    </citation>
    <scope>NUCLEOTIDE SEQUENCE [LARGE SCALE GENOMIC DNA]</scope>
    <source>
        <strain evidence="11 12">Z6</strain>
    </source>
</reference>
<dbReference type="EC" id="2.3.3.21" evidence="8"/>
<dbReference type="PROSITE" id="PS00815">
    <property type="entry name" value="AIPM_HOMOCIT_SYNTH_1"/>
    <property type="match status" value="1"/>
</dbReference>
<evidence type="ECO:0000256" key="9">
    <source>
        <dbReference type="RuleBase" id="RU003523"/>
    </source>
</evidence>
<dbReference type="SUPFAM" id="SSF51569">
    <property type="entry name" value="Aldolase"/>
    <property type="match status" value="1"/>
</dbReference>
<evidence type="ECO:0000256" key="5">
    <source>
        <dbReference type="ARBA" id="ARBA00022679"/>
    </source>
</evidence>
<keyword evidence="12" id="KW-1185">Reference proteome</keyword>
<keyword evidence="5 9" id="KW-0808">Transferase</keyword>
<dbReference type="GO" id="GO:0003852">
    <property type="term" value="F:2-isopropylmalate synthase activity"/>
    <property type="evidence" value="ECO:0007669"/>
    <property type="project" value="InterPro"/>
</dbReference>
<evidence type="ECO:0000313" key="11">
    <source>
        <dbReference type="EMBL" id="OCL27789.1"/>
    </source>
</evidence>
<evidence type="ECO:0000259" key="10">
    <source>
        <dbReference type="PROSITE" id="PS50991"/>
    </source>
</evidence>
<dbReference type="InterPro" id="IPR005675">
    <property type="entry name" value="Citramal_synthase"/>
</dbReference>
<evidence type="ECO:0000256" key="3">
    <source>
        <dbReference type="ARBA" id="ARBA00022605"/>
    </source>
</evidence>
<comment type="similarity">
    <text evidence="2 9">Belongs to the alpha-IPM synthase/homocitrate synthase family.</text>
</comment>
<accession>A0A1C0ABM9</accession>
<evidence type="ECO:0000256" key="6">
    <source>
        <dbReference type="ARBA" id="ARBA00023304"/>
    </source>
</evidence>
<evidence type="ECO:0000256" key="1">
    <source>
        <dbReference type="ARBA" id="ARBA00004743"/>
    </source>
</evidence>
<dbReference type="GO" id="GO:0043714">
    <property type="term" value="F:(R)-citramalate synthase activity"/>
    <property type="evidence" value="ECO:0007669"/>
    <property type="project" value="UniProtKB-UniRule"/>
</dbReference>
<dbReference type="GO" id="GO:0009098">
    <property type="term" value="P:L-leucine biosynthetic process"/>
    <property type="evidence" value="ECO:0007669"/>
    <property type="project" value="InterPro"/>
</dbReference>
<dbReference type="CDD" id="cd07941">
    <property type="entry name" value="DRE_TIM_LeuA3"/>
    <property type="match status" value="1"/>
</dbReference>
<comment type="pathway">
    <text evidence="1">Amino-acid biosynthesis; L-isoleucine biosynthesis; 2-oxobutanoate from pyruvate: step 1/3.</text>
</comment>
<dbReference type="InterPro" id="IPR013709">
    <property type="entry name" value="2-isopropylmalate_synth_dimer"/>
</dbReference>
<proteinExistence type="inferred from homology"/>